<sequence>MDNAKPVLHILVVGFHHKKGCQVEFSYPPLVAGTEGKNECPSGWKYLPTLALPDGSHNFNSDFVCFNLPSLTDPQQSVYGISCYRQMALEDVKIRTADLTRSTVQKSVCTLLSLPIYGYVEVKLSLIAQAFFEQGDFSTTDILVKAYEQLNACLASLDPQAIFPTQLYFIGVPLRELLLKWRHKILILFKLLLLQKRVVCFGSPVHPTCALILGIVSLQPELISKGFQQVACVKTSRPMSPMPTFGTPIEEEVAHPAGAHVSQTVPVPKIGVDRSTDKNNRGARELTVNAQEITASDREVEETSDIDGRSIASAREVNVDTTPSTSSGSPASSASLSEVEPGGQDYCGSTVRASAGGGIVREMSVDTIASNFSSLCAIEPTEWGAPLRIFHEGNLCLPYISLPYMDLLSDPSVKGYIIGASNVLFQHKRHLADVMIDVDGATIDVLDLETKREIQLSTEDLRFADFIVRNVQMPKEGAEGSEAWIRDQLYGYTVALLKTSLNPEGSKEMDHFNAHFMTAFKATRCYSEWYERTGAGAALTFDGLAGGHPFAVGTLSVADMRLRLAQTMQNSESGRKLNQVVENTSRAVGDAITNAKGAFSSWWTSISAAPQTGGNSAQNTEKSAASGVHSVDHEHLDESDDSDEIDTGLNVADSKELSEKNYRTPELVATPKKEIPTAEISLQPASNSVIEIGKEAELLDQRNSGCVTSVNTTSDASTIDIPQRLNWTQ</sequence>
<dbReference type="Pfam" id="PF09794">
    <property type="entry name" value="Avl9"/>
    <property type="match status" value="1"/>
</dbReference>
<reference evidence="3" key="1">
    <citation type="submission" date="2022-08" db="UniProtKB">
        <authorList>
            <consortium name="EnsemblMetazoa"/>
        </authorList>
    </citation>
    <scope>IDENTIFICATION</scope>
    <source>
        <strain evidence="3">EBRO</strain>
    </source>
</reference>
<evidence type="ECO:0000313" key="3">
    <source>
        <dbReference type="EnsemblMetazoa" id="AATE016049-PA.1"/>
    </source>
</evidence>
<dbReference type="EnsemblMetazoa" id="AATE016049-RA">
    <property type="protein sequence ID" value="AATE016049-PA.1"/>
    <property type="gene ID" value="AATE016049"/>
</dbReference>
<accession>A0A182JDJ1</accession>
<dbReference type="GO" id="GO:0005737">
    <property type="term" value="C:cytoplasm"/>
    <property type="evidence" value="ECO:0007669"/>
    <property type="project" value="TreeGrafter"/>
</dbReference>
<dbReference type="InterPro" id="IPR018307">
    <property type="entry name" value="ABL9/DENND6_dom"/>
</dbReference>
<dbReference type="AlphaFoldDB" id="A0A182JDJ1"/>
<evidence type="ECO:0000256" key="2">
    <source>
        <dbReference type="SAM" id="MobiDB-lite"/>
    </source>
</evidence>
<feature type="compositionally biased region" description="Polar residues" evidence="2">
    <location>
        <begin position="610"/>
        <end position="623"/>
    </location>
</feature>
<organism evidence="3">
    <name type="scientific">Anopheles atroparvus</name>
    <name type="common">European mosquito</name>
    <dbReference type="NCBI Taxonomy" id="41427"/>
    <lineage>
        <taxon>Eukaryota</taxon>
        <taxon>Metazoa</taxon>
        <taxon>Ecdysozoa</taxon>
        <taxon>Arthropoda</taxon>
        <taxon>Hexapoda</taxon>
        <taxon>Insecta</taxon>
        <taxon>Pterygota</taxon>
        <taxon>Neoptera</taxon>
        <taxon>Endopterygota</taxon>
        <taxon>Diptera</taxon>
        <taxon>Nematocera</taxon>
        <taxon>Culicoidea</taxon>
        <taxon>Culicidae</taxon>
        <taxon>Anophelinae</taxon>
        <taxon>Anopheles</taxon>
    </lineage>
</organism>
<dbReference type="PROSITE" id="PS50211">
    <property type="entry name" value="DENN"/>
    <property type="match status" value="1"/>
</dbReference>
<dbReference type="InterPro" id="IPR051731">
    <property type="entry name" value="DENND11/AVL9_GEFs"/>
</dbReference>
<name>A0A182JDJ1_ANOAO</name>
<dbReference type="PANTHER" id="PTHR31017:SF1">
    <property type="entry name" value="LATE SECRETORY PATHWAY PROTEIN AVL9 HOMOLOG"/>
    <property type="match status" value="1"/>
</dbReference>
<evidence type="ECO:0000256" key="1">
    <source>
        <dbReference type="ARBA" id="ARBA00038178"/>
    </source>
</evidence>
<protein>
    <submittedName>
        <fullName evidence="3">UDENN domain-containing protein</fullName>
    </submittedName>
</protein>
<dbReference type="VEuPathDB" id="VectorBase:AATE016049"/>
<proteinExistence type="inferred from homology"/>
<feature type="region of interest" description="Disordered" evidence="2">
    <location>
        <begin position="610"/>
        <end position="647"/>
    </location>
</feature>
<feature type="region of interest" description="Disordered" evidence="2">
    <location>
        <begin position="295"/>
        <end position="348"/>
    </location>
</feature>
<comment type="similarity">
    <text evidence="1">Belongs to the AVL9 family.</text>
</comment>
<feature type="compositionally biased region" description="Low complexity" evidence="2">
    <location>
        <begin position="321"/>
        <end position="337"/>
    </location>
</feature>
<dbReference type="InterPro" id="IPR037516">
    <property type="entry name" value="Tripartite_DENN"/>
</dbReference>
<dbReference type="PANTHER" id="PTHR31017">
    <property type="entry name" value="LATE SECRETORY PATHWAY PROTEIN AVL9-RELATED"/>
    <property type="match status" value="1"/>
</dbReference>
<feature type="compositionally biased region" description="Acidic residues" evidence="2">
    <location>
        <begin position="637"/>
        <end position="646"/>
    </location>
</feature>